<dbReference type="SUPFAM" id="SSF81340">
    <property type="entry name" value="Clc chloride channel"/>
    <property type="match status" value="1"/>
</dbReference>
<keyword evidence="3 5" id="KW-1133">Transmembrane helix</keyword>
<dbReference type="InterPro" id="IPR050368">
    <property type="entry name" value="ClC-type_chloride_channel"/>
</dbReference>
<evidence type="ECO:0000313" key="7">
    <source>
        <dbReference type="Proteomes" id="UP001447842"/>
    </source>
</evidence>
<feature type="transmembrane region" description="Helical" evidence="5">
    <location>
        <begin position="270"/>
        <end position="291"/>
    </location>
</feature>
<evidence type="ECO:0000313" key="6">
    <source>
        <dbReference type="EMBL" id="XAU14429.1"/>
    </source>
</evidence>
<keyword evidence="4 5" id="KW-0472">Membrane</keyword>
<dbReference type="InterPro" id="IPR014743">
    <property type="entry name" value="Cl-channel_core"/>
</dbReference>
<organism evidence="6 7">
    <name type="scientific">Sulfurimonas diazotrophicus</name>
    <dbReference type="NCBI Taxonomy" id="3131939"/>
    <lineage>
        <taxon>Bacteria</taxon>
        <taxon>Pseudomonadati</taxon>
        <taxon>Campylobacterota</taxon>
        <taxon>Epsilonproteobacteria</taxon>
        <taxon>Campylobacterales</taxon>
        <taxon>Sulfurimonadaceae</taxon>
        <taxon>Sulfurimonas</taxon>
    </lineage>
</organism>
<dbReference type="Proteomes" id="UP001447842">
    <property type="component" value="Chromosome"/>
</dbReference>
<dbReference type="PRINTS" id="PR00762">
    <property type="entry name" value="CLCHANNEL"/>
</dbReference>
<dbReference type="EMBL" id="CP147920">
    <property type="protein sequence ID" value="XAU14429.1"/>
    <property type="molecule type" value="Genomic_DNA"/>
</dbReference>
<proteinExistence type="predicted"/>
<keyword evidence="7" id="KW-1185">Reference proteome</keyword>
<name>A0ABZ3H9X5_9BACT</name>
<evidence type="ECO:0000256" key="3">
    <source>
        <dbReference type="ARBA" id="ARBA00022989"/>
    </source>
</evidence>
<protein>
    <submittedName>
        <fullName evidence="6">Chloride channel protein</fullName>
    </submittedName>
</protein>
<evidence type="ECO:0000256" key="2">
    <source>
        <dbReference type="ARBA" id="ARBA00022692"/>
    </source>
</evidence>
<dbReference type="InterPro" id="IPR001807">
    <property type="entry name" value="ClC"/>
</dbReference>
<evidence type="ECO:0000256" key="1">
    <source>
        <dbReference type="ARBA" id="ARBA00004141"/>
    </source>
</evidence>
<evidence type="ECO:0000256" key="4">
    <source>
        <dbReference type="ARBA" id="ARBA00023136"/>
    </source>
</evidence>
<gene>
    <name evidence="6" type="ORF">WCY31_09225</name>
</gene>
<dbReference type="Pfam" id="PF00654">
    <property type="entry name" value="Voltage_CLC"/>
    <property type="match status" value="1"/>
</dbReference>
<feature type="transmembrane region" description="Helical" evidence="5">
    <location>
        <begin position="59"/>
        <end position="76"/>
    </location>
</feature>
<comment type="subcellular location">
    <subcellularLocation>
        <location evidence="1">Membrane</location>
        <topology evidence="1">Multi-pass membrane protein</topology>
    </subcellularLocation>
</comment>
<feature type="transmembrane region" description="Helical" evidence="5">
    <location>
        <begin position="359"/>
        <end position="382"/>
    </location>
</feature>
<accession>A0ABZ3H9X5</accession>
<feature type="transmembrane region" description="Helical" evidence="5">
    <location>
        <begin position="21"/>
        <end position="44"/>
    </location>
</feature>
<feature type="transmembrane region" description="Helical" evidence="5">
    <location>
        <begin position="394"/>
        <end position="412"/>
    </location>
</feature>
<dbReference type="RefSeq" id="WP_345972160.1">
    <property type="nucleotide sequence ID" value="NZ_CP147920.1"/>
</dbReference>
<reference evidence="6 7" key="1">
    <citation type="submission" date="2024-03" db="EMBL/GenBank/DDBJ databases">
        <title>Sulfurimonas sp. HSL3-1.</title>
        <authorList>
            <person name="Wang S."/>
        </authorList>
    </citation>
    <scope>NUCLEOTIDE SEQUENCE [LARGE SCALE GENOMIC DNA]</scope>
    <source>
        <strain evidence="6 7">HSL3-1</strain>
    </source>
</reference>
<keyword evidence="2 5" id="KW-0812">Transmembrane</keyword>
<feature type="transmembrane region" description="Helical" evidence="5">
    <location>
        <begin position="228"/>
        <end position="250"/>
    </location>
</feature>
<evidence type="ECO:0000256" key="5">
    <source>
        <dbReference type="SAM" id="Phobius"/>
    </source>
</evidence>
<dbReference type="PANTHER" id="PTHR43427:SF12">
    <property type="entry name" value="CHLORIDE TRANSPORTER"/>
    <property type="match status" value="1"/>
</dbReference>
<dbReference type="PANTHER" id="PTHR43427">
    <property type="entry name" value="CHLORIDE CHANNEL PROTEIN CLC-E"/>
    <property type="match status" value="1"/>
</dbReference>
<sequence length="484" mass="51757">MKSNNTNVRKHLTEQTIMFASVAKWIVISSLIGAVIGSIVAYFLKLLAYGEMNRGQLPFDYYLLLPFALMLAVTLVRKFAPAAEGHGTEKVIEAVHKHSGKMNFVVVPVKLLSTALTIFSGGSVGKEGPSAQIGAATASLLASVMKFRPKDREKVVICGISAGFASVFGTPIAGAIFGVEILIVGALMYDVLLPSIVSGFAAFYAAKFFGIEYTYFDIAFYTNLDFDFFLLLKVVAGGIFFGLVADFFITVIRSSHRYIETLPFHYLTKAFGGGVILLLLTLVVGEAYLGLGFSTIQDALSPDGSASDGIPGYAFILKSIFTAVTLGSGGSGGVITPIFFVGATSGNVFGHMVGGDIPFFAALGFVSVLAGTTNAPIAAMILSVELFGMNVTHYAALAIIISFLMTGHRSVFPSQLLAMRKSEALNVKLGDEIVNADATHTTRFFKNMKKIFGILLNFCCGGGDAERSFPRLPRTPSKKRRHDA</sequence>
<feature type="transmembrane region" description="Helical" evidence="5">
    <location>
        <begin position="155"/>
        <end position="179"/>
    </location>
</feature>
<dbReference type="Gene3D" id="1.10.3080.10">
    <property type="entry name" value="Clc chloride channel"/>
    <property type="match status" value="1"/>
</dbReference>
<feature type="transmembrane region" description="Helical" evidence="5">
    <location>
        <begin position="191"/>
        <end position="216"/>
    </location>
</feature>